<evidence type="ECO:0000256" key="1">
    <source>
        <dbReference type="SAM" id="SignalP"/>
    </source>
</evidence>
<evidence type="ECO:0000313" key="3">
    <source>
        <dbReference type="Proteomes" id="UP001174691"/>
    </source>
</evidence>
<dbReference type="GO" id="GO:0003830">
    <property type="term" value="F:beta-1,4-mannosylglycoprotein 4-beta-N-acetylglucosaminyltransferase activity"/>
    <property type="evidence" value="ECO:0007669"/>
    <property type="project" value="InterPro"/>
</dbReference>
<comment type="caution">
    <text evidence="2">The sequence shown here is derived from an EMBL/GenBank/DDBJ whole genome shotgun (WGS) entry which is preliminary data.</text>
</comment>
<reference evidence="2" key="1">
    <citation type="submission" date="2022-07" db="EMBL/GenBank/DDBJ databases">
        <title>Fungi with potential for degradation of polypropylene.</title>
        <authorList>
            <person name="Gostincar C."/>
        </authorList>
    </citation>
    <scope>NUCLEOTIDE SEQUENCE</scope>
    <source>
        <strain evidence="2">EXF-13287</strain>
    </source>
</reference>
<organism evidence="2 3">
    <name type="scientific">Coniochaeta hoffmannii</name>
    <dbReference type="NCBI Taxonomy" id="91930"/>
    <lineage>
        <taxon>Eukaryota</taxon>
        <taxon>Fungi</taxon>
        <taxon>Dikarya</taxon>
        <taxon>Ascomycota</taxon>
        <taxon>Pezizomycotina</taxon>
        <taxon>Sordariomycetes</taxon>
        <taxon>Sordariomycetidae</taxon>
        <taxon>Coniochaetales</taxon>
        <taxon>Coniochaetaceae</taxon>
        <taxon>Coniochaeta</taxon>
    </lineage>
</organism>
<proteinExistence type="predicted"/>
<dbReference type="AlphaFoldDB" id="A0AA38VMK2"/>
<keyword evidence="1" id="KW-0732">Signal</keyword>
<keyword evidence="3" id="KW-1185">Reference proteome</keyword>
<protein>
    <submittedName>
        <fullName evidence="2">Beta-1,4-mannosyl-glycoprotein 4-beta-N-acetylglucosaminyltransferase</fullName>
    </submittedName>
</protein>
<dbReference type="EMBL" id="JANBVN010000172">
    <property type="protein sequence ID" value="KAJ9136535.1"/>
    <property type="molecule type" value="Genomic_DNA"/>
</dbReference>
<accession>A0AA38VMK2</accession>
<evidence type="ECO:0000313" key="2">
    <source>
        <dbReference type="EMBL" id="KAJ9136535.1"/>
    </source>
</evidence>
<feature type="chain" id="PRO_5041232096" evidence="1">
    <location>
        <begin position="35"/>
        <end position="379"/>
    </location>
</feature>
<name>A0AA38VMK2_9PEZI</name>
<dbReference type="Proteomes" id="UP001174691">
    <property type="component" value="Unassembled WGS sequence"/>
</dbReference>
<gene>
    <name evidence="2" type="ORF">NKR19_g8453</name>
</gene>
<dbReference type="PANTHER" id="PTHR12224:SF0">
    <property type="entry name" value="BETA-1,4-MANNOSYL-GLYCOPROTEIN 4-BETA-N-ACETYLGLUCOSAMINYLTRANSFERASE"/>
    <property type="match status" value="1"/>
</dbReference>
<dbReference type="GO" id="GO:0016020">
    <property type="term" value="C:membrane"/>
    <property type="evidence" value="ECO:0007669"/>
    <property type="project" value="InterPro"/>
</dbReference>
<dbReference type="GO" id="GO:0006044">
    <property type="term" value="P:N-acetylglucosamine metabolic process"/>
    <property type="evidence" value="ECO:0007669"/>
    <property type="project" value="TreeGrafter"/>
</dbReference>
<dbReference type="PANTHER" id="PTHR12224">
    <property type="entry name" value="BETA-1,4-MANNOSYL-GLYCOPROTEIN BETA-1,4-N-ACETYLGLUCOSAMINYL-TRANSFERASE"/>
    <property type="match status" value="1"/>
</dbReference>
<sequence>MGWAITTTGSHQPKFILAVTAILVFWFLYPLSHAQEHITIPYGQPTLHVDPSHNHMIPDAHSDVLSEDAAQHFCTNFRLEPISRSQASKRKIYDLLLINTELELLDIRLGQMSPGVDCFVILESDRTFTDQIKPLFVHESWPRFAAYHSKMIRRTMDLTTDSFENSWAREGASRNAMYEQVVPYLNDEHAATLDDILLVSDVDEMFKPEVLKAMRNCAVPDKVTVMSRMFYYSYQWLQDTAWPHPQATLYKGENDTILPNTLRGHSDSHFVFPDGGWHCSYCFSTLEEMVKKITSFSHTELDRPDFKDPVKIIDRVRHGKDMFDRKLCTRIERNFDVPDFLHIGGNAEKYNFMLDRDPPNANFRDWNPEMEVLVEGGWR</sequence>
<feature type="signal peptide" evidence="1">
    <location>
        <begin position="1"/>
        <end position="34"/>
    </location>
</feature>
<dbReference type="Pfam" id="PF04724">
    <property type="entry name" value="Glyco_transf_17"/>
    <property type="match status" value="1"/>
</dbReference>
<dbReference type="InterPro" id="IPR006813">
    <property type="entry name" value="Glyco_trans_17"/>
</dbReference>